<evidence type="ECO:0000313" key="2">
    <source>
        <dbReference type="Proteomes" id="UP000315295"/>
    </source>
</evidence>
<reference evidence="1 2" key="1">
    <citation type="journal article" date="2019" name="G3 (Bethesda)">
        <title>Sequencing of a Wild Apple (Malus baccata) Genome Unravels the Differences Between Cultivated and Wild Apple Species Regarding Disease Resistance and Cold Tolerance.</title>
        <authorList>
            <person name="Chen X."/>
        </authorList>
    </citation>
    <scope>NUCLEOTIDE SEQUENCE [LARGE SCALE GENOMIC DNA]</scope>
    <source>
        <strain evidence="2">cv. Shandingzi</strain>
        <tissue evidence="1">Leaves</tissue>
    </source>
</reference>
<proteinExistence type="predicted"/>
<name>A0A540MG09_MALBA</name>
<accession>A0A540MG09</accession>
<dbReference type="EMBL" id="VIEB01000265">
    <property type="protein sequence ID" value="TQD97687.1"/>
    <property type="molecule type" value="Genomic_DNA"/>
</dbReference>
<organism evidence="1 2">
    <name type="scientific">Malus baccata</name>
    <name type="common">Siberian crab apple</name>
    <name type="synonym">Pyrus baccata</name>
    <dbReference type="NCBI Taxonomy" id="106549"/>
    <lineage>
        <taxon>Eukaryota</taxon>
        <taxon>Viridiplantae</taxon>
        <taxon>Streptophyta</taxon>
        <taxon>Embryophyta</taxon>
        <taxon>Tracheophyta</taxon>
        <taxon>Spermatophyta</taxon>
        <taxon>Magnoliopsida</taxon>
        <taxon>eudicotyledons</taxon>
        <taxon>Gunneridae</taxon>
        <taxon>Pentapetalae</taxon>
        <taxon>rosids</taxon>
        <taxon>fabids</taxon>
        <taxon>Rosales</taxon>
        <taxon>Rosaceae</taxon>
        <taxon>Amygdaloideae</taxon>
        <taxon>Maleae</taxon>
        <taxon>Malus</taxon>
    </lineage>
</organism>
<dbReference type="AlphaFoldDB" id="A0A540MG09"/>
<keyword evidence="2" id="KW-1185">Reference proteome</keyword>
<gene>
    <name evidence="1" type="ORF">C1H46_016660</name>
</gene>
<protein>
    <submittedName>
        <fullName evidence="1">Uncharacterized protein</fullName>
    </submittedName>
</protein>
<evidence type="ECO:0000313" key="1">
    <source>
        <dbReference type="EMBL" id="TQD97687.1"/>
    </source>
</evidence>
<comment type="caution">
    <text evidence="1">The sequence shown here is derived from an EMBL/GenBank/DDBJ whole genome shotgun (WGS) entry which is preliminary data.</text>
</comment>
<dbReference type="Proteomes" id="UP000315295">
    <property type="component" value="Unassembled WGS sequence"/>
</dbReference>
<sequence>MAHRALKLSVTNLAFGAQKTLYGETLGVVAYKTLEYHAPSEVLSFTFLYSLGLDFPLDLCSFRSVKVGKDPALTSLPALRLYKFGVVYHV</sequence>